<keyword evidence="2" id="KW-1185">Reference proteome</keyword>
<proteinExistence type="predicted"/>
<name>A0A9X2XZT7_9BACT</name>
<reference evidence="1" key="2">
    <citation type="submission" date="2023-04" db="EMBL/GenBank/DDBJ databases">
        <title>Paracnuella aquatica gen. nov., sp. nov., a member of the family Chitinophagaceae isolated from a hot spring.</title>
        <authorList>
            <person name="Wang C."/>
        </authorList>
    </citation>
    <scope>NUCLEOTIDE SEQUENCE</scope>
    <source>
        <strain evidence="1">LB-8</strain>
    </source>
</reference>
<dbReference type="AlphaFoldDB" id="A0A9X2XZT7"/>
<dbReference type="EMBL" id="JAOTIF010000026">
    <property type="protein sequence ID" value="MCU7551950.1"/>
    <property type="molecule type" value="Genomic_DNA"/>
</dbReference>
<gene>
    <name evidence="1" type="ORF">OCK74_22715</name>
</gene>
<evidence type="ECO:0008006" key="3">
    <source>
        <dbReference type="Google" id="ProtNLM"/>
    </source>
</evidence>
<organism evidence="1 2">
    <name type="scientific">Paraflavisolibacter caeni</name>
    <dbReference type="NCBI Taxonomy" id="2982496"/>
    <lineage>
        <taxon>Bacteria</taxon>
        <taxon>Pseudomonadati</taxon>
        <taxon>Bacteroidota</taxon>
        <taxon>Chitinophagia</taxon>
        <taxon>Chitinophagales</taxon>
        <taxon>Chitinophagaceae</taxon>
        <taxon>Paraflavisolibacter</taxon>
    </lineage>
</organism>
<dbReference type="PROSITE" id="PS51257">
    <property type="entry name" value="PROKAR_LIPOPROTEIN"/>
    <property type="match status" value="1"/>
</dbReference>
<evidence type="ECO:0000313" key="1">
    <source>
        <dbReference type="EMBL" id="MCU7551950.1"/>
    </source>
</evidence>
<evidence type="ECO:0000313" key="2">
    <source>
        <dbReference type="Proteomes" id="UP001155483"/>
    </source>
</evidence>
<accession>A0A9X2XZT7</accession>
<dbReference type="Proteomes" id="UP001155483">
    <property type="component" value="Unassembled WGS sequence"/>
</dbReference>
<sequence length="302" mass="34447">MQLKLFFCLFVLIILVACSSTKVIKLSPANGASKEFGYGYGHAKYTNDDSSYAAYARKLGMDSFVFARFNHYPTSYRVPASRIAIYAGDHNEHLVRYVSGTPQDIPIKNFDTEILFLYGKKADGTYVVVADQNNNKSFTDDFVFVVNEPQENYMVIGTKRLVKYPHVRIDNLKSYYNGEVRPFSLNLILEPTLFKFDEDSARRLSLGIISIDYVTGDFKFKGKKYKVAARNALLPSLYFDPQLVKIKFADAKDTTAFQKTKGEMRTHFVGDTVQLRKHQFVIKEVSPLLENITIQRLKGKKS</sequence>
<protein>
    <recommendedName>
        <fullName evidence="3">Lipoprotein</fullName>
    </recommendedName>
</protein>
<comment type="caution">
    <text evidence="1">The sequence shown here is derived from an EMBL/GenBank/DDBJ whole genome shotgun (WGS) entry which is preliminary data.</text>
</comment>
<dbReference type="RefSeq" id="WP_279299387.1">
    <property type="nucleotide sequence ID" value="NZ_JAOTIF010000026.1"/>
</dbReference>
<reference evidence="1" key="1">
    <citation type="submission" date="2022-09" db="EMBL/GenBank/DDBJ databases">
        <authorList>
            <person name="Yuan C."/>
            <person name="Ke Z."/>
        </authorList>
    </citation>
    <scope>NUCLEOTIDE SEQUENCE</scope>
    <source>
        <strain evidence="1">LB-8</strain>
    </source>
</reference>